<keyword evidence="9 16" id="KW-1133">Transmembrane helix</keyword>
<comment type="subcellular location">
    <subcellularLocation>
        <location evidence="2">Cell inner membrane</location>
        <topology evidence="2">Single-pass membrane protein</topology>
        <orientation evidence="2">Periplasmic side</orientation>
    </subcellularLocation>
</comment>
<dbReference type="InterPro" id="IPR004961">
    <property type="entry name" value="Lipase_chaperone"/>
</dbReference>
<accession>A0A9X2ARF6</accession>
<evidence type="ECO:0000256" key="16">
    <source>
        <dbReference type="HAMAP-Rule" id="MF_00790"/>
    </source>
</evidence>
<evidence type="ECO:0000256" key="12">
    <source>
        <dbReference type="ARBA" id="ARBA00023186"/>
    </source>
</evidence>
<keyword evidence="5 16" id="KW-1003">Cell membrane</keyword>
<evidence type="ECO:0000256" key="5">
    <source>
        <dbReference type="ARBA" id="ARBA00022475"/>
    </source>
</evidence>
<keyword evidence="11 16" id="KW-0472">Membrane</keyword>
<dbReference type="NCBIfam" id="NF002334">
    <property type="entry name" value="PRK01294.1-2"/>
    <property type="match status" value="1"/>
</dbReference>
<evidence type="ECO:0000256" key="11">
    <source>
        <dbReference type="ARBA" id="ARBA00023136"/>
    </source>
</evidence>
<feature type="region of interest" description="Disordered" evidence="18">
    <location>
        <begin position="34"/>
        <end position="62"/>
    </location>
</feature>
<keyword evidence="20" id="KW-1185">Reference proteome</keyword>
<comment type="similarity">
    <text evidence="3 16">Belongs to the lipase chaperone family.</text>
</comment>
<protein>
    <recommendedName>
        <fullName evidence="4 16">Lipase chaperone</fullName>
    </recommendedName>
    <alternativeName>
        <fullName evidence="16">Lipase activator protein</fullName>
    </alternativeName>
    <alternativeName>
        <fullName evidence="15 16">Lipase foldase</fullName>
    </alternativeName>
    <alternativeName>
        <fullName evidence="13 16">Lipase helper protein</fullName>
    </alternativeName>
    <alternativeName>
        <fullName evidence="14 16">Lipase modulator</fullName>
    </alternativeName>
</protein>
<sequence>MKILFPLFLLVVGVSLVVLDQDADRPLIDQPAAEAGAAPNAATTKHEGETPPAPAPDLARLPASLSGTRVDGTLRTDSSGNLLVDREVRQVFDYFLSTFGEEPLKTSVARLRRHLETQLAQPARGQAFDLLGRYLDYRRQLLVLEQTHPLKADLEGLRSRLHAAQQLRETLFSEEAHRAFFADEEALDRFTLQRLAIRHDPQLDAAAKGEALDQLKRSLPPAMLDALTPAMHLELNQQTRALRATGGSPEALRALRQQLVGNEATRRLEKLDLERQAWRTRLAGYQQEKARIERSRGLSQADKHTAITLLARERFDETERLRLAASEERIAQKRH</sequence>
<evidence type="ECO:0000256" key="3">
    <source>
        <dbReference type="ARBA" id="ARBA00010358"/>
    </source>
</evidence>
<evidence type="ECO:0000256" key="13">
    <source>
        <dbReference type="ARBA" id="ARBA00030948"/>
    </source>
</evidence>
<keyword evidence="17" id="KW-0175">Coiled coil</keyword>
<evidence type="ECO:0000256" key="6">
    <source>
        <dbReference type="ARBA" id="ARBA00022519"/>
    </source>
</evidence>
<evidence type="ECO:0000256" key="15">
    <source>
        <dbReference type="ARBA" id="ARBA00033028"/>
    </source>
</evidence>
<dbReference type="SUPFAM" id="SSF158855">
    <property type="entry name" value="Lipase chaperone-like"/>
    <property type="match status" value="1"/>
</dbReference>
<evidence type="ECO:0000256" key="2">
    <source>
        <dbReference type="ARBA" id="ARBA00004383"/>
    </source>
</evidence>
<name>A0A9X2ARF6_9GAMM</name>
<dbReference type="AlphaFoldDB" id="A0A9X2ARF6"/>
<evidence type="ECO:0000256" key="1">
    <source>
        <dbReference type="ARBA" id="ARBA00003280"/>
    </source>
</evidence>
<keyword evidence="10 16" id="KW-0443">Lipid metabolism</keyword>
<dbReference type="EMBL" id="JALGRD010000004">
    <property type="protein sequence ID" value="MCJ0973383.1"/>
    <property type="molecule type" value="Genomic_DNA"/>
</dbReference>
<dbReference type="GO" id="GO:0006457">
    <property type="term" value="P:protein folding"/>
    <property type="evidence" value="ECO:0007669"/>
    <property type="project" value="UniProtKB-UniRule"/>
</dbReference>
<keyword evidence="12 16" id="KW-0143">Chaperone</keyword>
<evidence type="ECO:0000256" key="9">
    <source>
        <dbReference type="ARBA" id="ARBA00022989"/>
    </source>
</evidence>
<evidence type="ECO:0000256" key="4">
    <source>
        <dbReference type="ARBA" id="ARBA00019692"/>
    </source>
</evidence>
<evidence type="ECO:0000256" key="8">
    <source>
        <dbReference type="ARBA" id="ARBA00022963"/>
    </source>
</evidence>
<dbReference type="RefSeq" id="WP_243605514.1">
    <property type="nucleotide sequence ID" value="NZ_JALGRD010000004.1"/>
</dbReference>
<evidence type="ECO:0000313" key="19">
    <source>
        <dbReference type="EMBL" id="MCJ0973383.1"/>
    </source>
</evidence>
<evidence type="ECO:0000256" key="10">
    <source>
        <dbReference type="ARBA" id="ARBA00023098"/>
    </source>
</evidence>
<gene>
    <name evidence="16" type="primary">lifO</name>
    <name evidence="19" type="ORF">MST27_08380</name>
</gene>
<evidence type="ECO:0000256" key="18">
    <source>
        <dbReference type="SAM" id="MobiDB-lite"/>
    </source>
</evidence>
<evidence type="ECO:0000256" key="7">
    <source>
        <dbReference type="ARBA" id="ARBA00022692"/>
    </source>
</evidence>
<feature type="coiled-coil region" evidence="17">
    <location>
        <begin position="268"/>
        <end position="295"/>
    </location>
</feature>
<proteinExistence type="inferred from homology"/>
<organism evidence="19 20">
    <name type="scientific">Stutzerimonas marianensis</name>
    <dbReference type="NCBI Taxonomy" id="2929513"/>
    <lineage>
        <taxon>Bacteria</taxon>
        <taxon>Pseudomonadati</taxon>
        <taxon>Pseudomonadota</taxon>
        <taxon>Gammaproteobacteria</taxon>
        <taxon>Pseudomonadales</taxon>
        <taxon>Pseudomonadaceae</taxon>
        <taxon>Stutzerimonas</taxon>
    </lineage>
</organism>
<comment type="caution">
    <text evidence="19">The sequence shown here is derived from an EMBL/GenBank/DDBJ whole genome shotgun (WGS) entry which is preliminary data.</text>
</comment>
<comment type="function">
    <text evidence="1 16">May be involved in the folding of the extracellular lipase during its passage through the periplasm.</text>
</comment>
<dbReference type="GO" id="GO:0005886">
    <property type="term" value="C:plasma membrane"/>
    <property type="evidence" value="ECO:0007669"/>
    <property type="project" value="UniProtKB-SubCell"/>
</dbReference>
<keyword evidence="7 16" id="KW-0812">Transmembrane</keyword>
<evidence type="ECO:0000256" key="14">
    <source>
        <dbReference type="ARBA" id="ARBA00031542"/>
    </source>
</evidence>
<keyword evidence="8 16" id="KW-0442">Lipid degradation</keyword>
<evidence type="ECO:0000313" key="20">
    <source>
        <dbReference type="Proteomes" id="UP001139682"/>
    </source>
</evidence>
<evidence type="ECO:0000256" key="17">
    <source>
        <dbReference type="SAM" id="Coils"/>
    </source>
</evidence>
<dbReference type="Proteomes" id="UP001139682">
    <property type="component" value="Unassembled WGS sequence"/>
</dbReference>
<keyword evidence="6 16" id="KW-0997">Cell inner membrane</keyword>
<dbReference type="GO" id="GO:0016042">
    <property type="term" value="P:lipid catabolic process"/>
    <property type="evidence" value="ECO:0007669"/>
    <property type="project" value="UniProtKB-UniRule"/>
</dbReference>
<dbReference type="HAMAP" id="MF_00790">
    <property type="entry name" value="Lipase_chap"/>
    <property type="match status" value="1"/>
</dbReference>
<reference evidence="19" key="1">
    <citation type="submission" date="2022-03" db="EMBL/GenBank/DDBJ databases">
        <title>Pseudomonas marianensis sp. nov., a marine bacterium isolated from deep-sea sediments of the Mariana Trench.</title>
        <authorList>
            <person name="Wei Y."/>
        </authorList>
    </citation>
    <scope>NUCLEOTIDE SEQUENCE</scope>
    <source>
        <strain evidence="19">PS1</strain>
    </source>
</reference>
<dbReference type="Pfam" id="PF03280">
    <property type="entry name" value="Lipase_chap"/>
    <property type="match status" value="1"/>
</dbReference>
<dbReference type="GO" id="GO:0051082">
    <property type="term" value="F:unfolded protein binding"/>
    <property type="evidence" value="ECO:0007669"/>
    <property type="project" value="UniProtKB-UniRule"/>
</dbReference>